<evidence type="ECO:0000313" key="2">
    <source>
        <dbReference type="EMBL" id="KAK9278462.1"/>
    </source>
</evidence>
<evidence type="ECO:0000313" key="3">
    <source>
        <dbReference type="Proteomes" id="UP001415857"/>
    </source>
</evidence>
<keyword evidence="1" id="KW-0732">Signal</keyword>
<protein>
    <recommendedName>
        <fullName evidence="4">Thionin-like protein</fullName>
    </recommendedName>
</protein>
<feature type="chain" id="PRO_5042816084" description="Thionin-like protein" evidence="1">
    <location>
        <begin position="22"/>
        <end position="67"/>
    </location>
</feature>
<accession>A0AAP0RJS4</accession>
<dbReference type="PANTHER" id="PTHR37183">
    <property type="entry name" value="PLANT THIONIN FAMILY PROTEIN"/>
    <property type="match status" value="1"/>
</dbReference>
<dbReference type="Proteomes" id="UP001415857">
    <property type="component" value="Unassembled WGS sequence"/>
</dbReference>
<gene>
    <name evidence="2" type="ORF">L1049_028027</name>
</gene>
<organism evidence="2 3">
    <name type="scientific">Liquidambar formosana</name>
    <name type="common">Formosan gum</name>
    <dbReference type="NCBI Taxonomy" id="63359"/>
    <lineage>
        <taxon>Eukaryota</taxon>
        <taxon>Viridiplantae</taxon>
        <taxon>Streptophyta</taxon>
        <taxon>Embryophyta</taxon>
        <taxon>Tracheophyta</taxon>
        <taxon>Spermatophyta</taxon>
        <taxon>Magnoliopsida</taxon>
        <taxon>eudicotyledons</taxon>
        <taxon>Gunneridae</taxon>
        <taxon>Pentapetalae</taxon>
        <taxon>Saxifragales</taxon>
        <taxon>Altingiaceae</taxon>
        <taxon>Liquidambar</taxon>
    </lineage>
</organism>
<dbReference type="PANTHER" id="PTHR37183:SF1">
    <property type="entry name" value="PLANT THIONIN FAMILY PROTEIN"/>
    <property type="match status" value="1"/>
</dbReference>
<sequence length="67" mass="7392">MMKKIAVIVLVLCVLSSHMECVEPSVFDCMDACSTGCVQSNTRLMQRCEGKCRIKCDPGRKLASTHV</sequence>
<proteinExistence type="predicted"/>
<name>A0AAP0RJS4_LIQFO</name>
<evidence type="ECO:0008006" key="4">
    <source>
        <dbReference type="Google" id="ProtNLM"/>
    </source>
</evidence>
<keyword evidence="3" id="KW-1185">Reference proteome</keyword>
<dbReference type="EMBL" id="JBBPBK010000009">
    <property type="protein sequence ID" value="KAK9278462.1"/>
    <property type="molecule type" value="Genomic_DNA"/>
</dbReference>
<evidence type="ECO:0000256" key="1">
    <source>
        <dbReference type="SAM" id="SignalP"/>
    </source>
</evidence>
<comment type="caution">
    <text evidence="2">The sequence shown here is derived from an EMBL/GenBank/DDBJ whole genome shotgun (WGS) entry which is preliminary data.</text>
</comment>
<feature type="signal peptide" evidence="1">
    <location>
        <begin position="1"/>
        <end position="21"/>
    </location>
</feature>
<reference evidence="2 3" key="1">
    <citation type="journal article" date="2024" name="Plant J.">
        <title>Genome sequences and population genomics reveal climatic adaptation and genomic divergence between two closely related sweetgum species.</title>
        <authorList>
            <person name="Xu W.Q."/>
            <person name="Ren C.Q."/>
            <person name="Zhang X.Y."/>
            <person name="Comes H.P."/>
            <person name="Liu X.H."/>
            <person name="Li Y.G."/>
            <person name="Kettle C.J."/>
            <person name="Jalonen R."/>
            <person name="Gaisberger H."/>
            <person name="Ma Y.Z."/>
            <person name="Qiu Y.X."/>
        </authorList>
    </citation>
    <scope>NUCLEOTIDE SEQUENCE [LARGE SCALE GENOMIC DNA]</scope>
    <source>
        <strain evidence="2">Hangzhou</strain>
    </source>
</reference>
<dbReference type="AlphaFoldDB" id="A0AAP0RJS4"/>